<sequence>MSVAGLSAEQLQRVKRIHDYATRFPLTETGDMQLLKTYYDYNGQTKLPFNA</sequence>
<reference evidence="2" key="1">
    <citation type="submission" date="2016-10" db="EMBL/GenBank/DDBJ databases">
        <authorList>
            <person name="Varghese N."/>
            <person name="Submissions S."/>
        </authorList>
    </citation>
    <scope>NUCLEOTIDE SEQUENCE [LARGE SCALE GENOMIC DNA]</scope>
    <source>
        <strain evidence="2">DSM 18168</strain>
    </source>
</reference>
<accession>A0A1I7JA89</accession>
<keyword evidence="2" id="KW-1185">Reference proteome</keyword>
<name>A0A1I7JA89_9GAMM</name>
<dbReference type="RefSeq" id="WP_177216248.1">
    <property type="nucleotide sequence ID" value="NZ_CAWRBG010000076.1"/>
</dbReference>
<proteinExistence type="predicted"/>
<gene>
    <name evidence="1" type="ORF">SAMN05421784_12918</name>
</gene>
<evidence type="ECO:0000313" key="2">
    <source>
        <dbReference type="Proteomes" id="UP000242496"/>
    </source>
</evidence>
<evidence type="ECO:0000313" key="1">
    <source>
        <dbReference type="EMBL" id="SFU82120.1"/>
    </source>
</evidence>
<protein>
    <submittedName>
        <fullName evidence="1">Uncharacterized protein</fullName>
    </submittedName>
</protein>
<dbReference type="AlphaFoldDB" id="A0A1I7JA89"/>
<dbReference type="EMBL" id="FPBJ01000029">
    <property type="protein sequence ID" value="SFU82120.1"/>
    <property type="molecule type" value="Genomic_DNA"/>
</dbReference>
<organism evidence="1 2">
    <name type="scientific">Xenorhabdus koppenhoeferi</name>
    <dbReference type="NCBI Taxonomy" id="351659"/>
    <lineage>
        <taxon>Bacteria</taxon>
        <taxon>Pseudomonadati</taxon>
        <taxon>Pseudomonadota</taxon>
        <taxon>Gammaproteobacteria</taxon>
        <taxon>Enterobacterales</taxon>
        <taxon>Morganellaceae</taxon>
        <taxon>Xenorhabdus</taxon>
    </lineage>
</organism>
<dbReference type="STRING" id="351659.SAMN05421784_12918"/>
<dbReference type="Proteomes" id="UP000242496">
    <property type="component" value="Unassembled WGS sequence"/>
</dbReference>